<name>G2WT73_VERDV</name>
<dbReference type="HOGENOM" id="CLU_044898_0_0_1"/>
<feature type="compositionally biased region" description="Polar residues" evidence="1">
    <location>
        <begin position="400"/>
        <end position="409"/>
    </location>
</feature>
<feature type="compositionally biased region" description="Polar residues" evidence="1">
    <location>
        <begin position="309"/>
        <end position="324"/>
    </location>
</feature>
<evidence type="ECO:0000313" key="2">
    <source>
        <dbReference type="EMBL" id="EGY17314.1"/>
    </source>
</evidence>
<evidence type="ECO:0000256" key="1">
    <source>
        <dbReference type="SAM" id="MobiDB-lite"/>
    </source>
</evidence>
<organism evidence="2 3">
    <name type="scientific">Verticillium dahliae (strain VdLs.17 / ATCC MYA-4575 / FGSC 10137)</name>
    <name type="common">Verticillium wilt</name>
    <dbReference type="NCBI Taxonomy" id="498257"/>
    <lineage>
        <taxon>Eukaryota</taxon>
        <taxon>Fungi</taxon>
        <taxon>Dikarya</taxon>
        <taxon>Ascomycota</taxon>
        <taxon>Pezizomycotina</taxon>
        <taxon>Sordariomycetes</taxon>
        <taxon>Hypocreomycetidae</taxon>
        <taxon>Glomerellales</taxon>
        <taxon>Plectosphaerellaceae</taxon>
        <taxon>Verticillium</taxon>
    </lineage>
</organism>
<feature type="compositionally biased region" description="Polar residues" evidence="1">
    <location>
        <begin position="374"/>
        <end position="393"/>
    </location>
</feature>
<dbReference type="eggNOG" id="ENOG502RS6D">
    <property type="taxonomic scope" value="Eukaryota"/>
</dbReference>
<evidence type="ECO:0008006" key="4">
    <source>
        <dbReference type="Google" id="ProtNLM"/>
    </source>
</evidence>
<dbReference type="InParanoid" id="G2WT73"/>
<feature type="region of interest" description="Disordered" evidence="1">
    <location>
        <begin position="284"/>
        <end position="409"/>
    </location>
</feature>
<evidence type="ECO:0000313" key="3">
    <source>
        <dbReference type="Proteomes" id="UP000001611"/>
    </source>
</evidence>
<dbReference type="OMA" id="RRTHDHA"/>
<proteinExistence type="predicted"/>
<dbReference type="RefSeq" id="XP_009648177.1">
    <property type="nucleotide sequence ID" value="XM_009649882.1"/>
</dbReference>
<dbReference type="STRING" id="498257.G2WT73"/>
<sequence length="480" mass="52990">MAGKPSYTRKQIEFVLIHILDKVALHRIIEAFKETFSQDVTIGQIKYLKSKYGKDPDYGSPLLEGRVRIVEEMATLRTPADAIFPYQPCQHSGLSQTASEEQKQTGNVPWNPCNGLPTPRAPAENFFLTNHQNTITEQTGRMACADGYYPARQPSHPLHANSAMGHGPYWTNNLPQEPSEPYKILRQFPPRIRDTEDTNSSDYHLWASRDDQLQQVGVTSPVSPPSNASDVPDGLMSNVEHWNAQQSPYQSSQHGYGDQFVQGHSCLLSDNSLSYASRSMAGPEISWDPVGRPQQGQTTTNGQLNKTQDSYQPVASEQPPSNNPRLDGLQDDPWPGLPSGAQSQYSMWPAPQGSENLPPPPYSEVIDMPLTMPDETSNGIDQGDNTFEETTGYRSHEASTTDTDVDQQPSYNSDALELVHPTHDHAEARGVGEGWSFFDEAVAFTNSRTGSMGEHGNLDEADTLLAAAFTESEMAGTYMN</sequence>
<dbReference type="Proteomes" id="UP000001611">
    <property type="component" value="Chromosome 1"/>
</dbReference>
<feature type="compositionally biased region" description="Low complexity" evidence="1">
    <location>
        <begin position="294"/>
        <end position="308"/>
    </location>
</feature>
<feature type="region of interest" description="Disordered" evidence="1">
    <location>
        <begin position="210"/>
        <end position="235"/>
    </location>
</feature>
<reference evidence="2 3" key="1">
    <citation type="submission" date="2008-03" db="EMBL/GenBank/DDBJ databases">
        <title>The Genome Sequence of Verticillium dahliae VdLs.17.</title>
        <authorList>
            <consortium name="The Broad Institute Genome Sequencing Platform"/>
            <person name="Ma L.-J.J."/>
            <person name="Klosterman S.J."/>
            <person name="Subbarao K."/>
            <person name="Dobinson K."/>
            <person name="Veronese P."/>
            <person name="Kang S."/>
            <person name="Gold S.E."/>
            <person name="Young S."/>
            <person name="Jaffe D."/>
            <person name="Gnerre S."/>
            <person name="Berlin A."/>
            <person name="Heiman D."/>
            <person name="Hepburn T."/>
            <person name="Sykes S."/>
            <person name="Alvarado L."/>
            <person name="Kodira C.D."/>
            <person name="Lander E."/>
            <person name="Galagan J."/>
            <person name="Nusbaum C."/>
            <person name="Birren B."/>
        </authorList>
    </citation>
    <scope>NUCLEOTIDE SEQUENCE [LARGE SCALE GENOMIC DNA]</scope>
    <source>
        <strain evidence="3">VdLs.17 / ATCC MYA-4575 / FGSC 10137</strain>
    </source>
</reference>
<dbReference type="GeneID" id="20702459"/>
<dbReference type="OrthoDB" id="4736382at2759"/>
<protein>
    <recommendedName>
        <fullName evidence="4">Clr5 domain-containing protein</fullName>
    </recommendedName>
</protein>
<accession>G2WT73</accession>
<keyword evidence="3" id="KW-1185">Reference proteome</keyword>
<dbReference type="EMBL" id="DS572696">
    <property type="protein sequence ID" value="EGY17314.1"/>
    <property type="molecule type" value="Genomic_DNA"/>
</dbReference>
<feature type="compositionally biased region" description="Polar residues" evidence="1">
    <location>
        <begin position="213"/>
        <end position="229"/>
    </location>
</feature>
<gene>
    <name evidence="2" type="ORF">VDAG_00996</name>
</gene>
<dbReference type="AlphaFoldDB" id="G2WT73"/>
<dbReference type="KEGG" id="vda:VDAG_00996"/>